<dbReference type="PRINTS" id="PR00702">
    <property type="entry name" value="ACRIFLAVINRP"/>
</dbReference>
<evidence type="ECO:0000256" key="2">
    <source>
        <dbReference type="ARBA" id="ARBA00010942"/>
    </source>
</evidence>
<dbReference type="Gene3D" id="3.30.2090.10">
    <property type="entry name" value="Multidrug efflux transporter AcrB TolC docking domain, DN and DC subdomains"/>
    <property type="match status" value="2"/>
</dbReference>
<evidence type="ECO:0000256" key="8">
    <source>
        <dbReference type="ARBA" id="ARBA00023136"/>
    </source>
</evidence>
<evidence type="ECO:0000256" key="3">
    <source>
        <dbReference type="ARBA" id="ARBA00022448"/>
    </source>
</evidence>
<dbReference type="GO" id="GO:0005886">
    <property type="term" value="C:plasma membrane"/>
    <property type="evidence" value="ECO:0007669"/>
    <property type="project" value="UniProtKB-SubCell"/>
</dbReference>
<feature type="transmembrane region" description="Helical" evidence="9">
    <location>
        <begin position="877"/>
        <end position="895"/>
    </location>
</feature>
<dbReference type="PROSITE" id="PS50156">
    <property type="entry name" value="SSD"/>
    <property type="match status" value="1"/>
</dbReference>
<evidence type="ECO:0000256" key="1">
    <source>
        <dbReference type="ARBA" id="ARBA00004429"/>
    </source>
</evidence>
<dbReference type="Gene3D" id="1.20.1640.10">
    <property type="entry name" value="Multidrug efflux transporter AcrB transmembrane domain"/>
    <property type="match status" value="2"/>
</dbReference>
<proteinExistence type="inferred from homology"/>
<dbReference type="FunFam" id="3.30.70.1430:FF:000001">
    <property type="entry name" value="Efflux pump membrane transporter"/>
    <property type="match status" value="1"/>
</dbReference>
<feature type="transmembrane region" description="Helical" evidence="9">
    <location>
        <begin position="342"/>
        <end position="361"/>
    </location>
</feature>
<dbReference type="SUPFAM" id="SSF82693">
    <property type="entry name" value="Multidrug efflux transporter AcrB pore domain, PN1, PN2, PC1 and PC2 subdomains"/>
    <property type="match status" value="3"/>
</dbReference>
<dbReference type="STRING" id="1335309.GA0116948_104245"/>
<evidence type="ECO:0000313" key="11">
    <source>
        <dbReference type="EMBL" id="SCC21381.1"/>
    </source>
</evidence>
<evidence type="ECO:0000256" key="4">
    <source>
        <dbReference type="ARBA" id="ARBA00022475"/>
    </source>
</evidence>
<keyword evidence="7 9" id="KW-1133">Transmembrane helix</keyword>
<keyword evidence="3" id="KW-0813">Transport</keyword>
<feature type="transmembrane region" description="Helical" evidence="9">
    <location>
        <begin position="368"/>
        <end position="390"/>
    </location>
</feature>
<dbReference type="Gene3D" id="3.30.70.1320">
    <property type="entry name" value="Multidrug efflux transporter AcrB pore domain like"/>
    <property type="match status" value="1"/>
</dbReference>
<dbReference type="GO" id="GO:0042910">
    <property type="term" value="F:xenobiotic transmembrane transporter activity"/>
    <property type="evidence" value="ECO:0007669"/>
    <property type="project" value="TreeGrafter"/>
</dbReference>
<dbReference type="GO" id="GO:0009636">
    <property type="term" value="P:response to toxic substance"/>
    <property type="evidence" value="ECO:0007669"/>
    <property type="project" value="UniProtKB-ARBA"/>
</dbReference>
<dbReference type="InterPro" id="IPR027463">
    <property type="entry name" value="AcrB_DN_DC_subdom"/>
</dbReference>
<feature type="transmembrane region" description="Helical" evidence="9">
    <location>
        <begin position="979"/>
        <end position="1002"/>
    </location>
</feature>
<evidence type="ECO:0000256" key="5">
    <source>
        <dbReference type="ARBA" id="ARBA00022519"/>
    </source>
</evidence>
<feature type="transmembrane region" description="Helical" evidence="9">
    <location>
        <begin position="440"/>
        <end position="460"/>
    </location>
</feature>
<evidence type="ECO:0000259" key="10">
    <source>
        <dbReference type="PROSITE" id="PS50156"/>
    </source>
</evidence>
<keyword evidence="5" id="KW-0997">Cell inner membrane</keyword>
<comment type="subcellular location">
    <subcellularLocation>
        <location evidence="1">Cell inner membrane</location>
        <topology evidence="1">Multi-pass membrane protein</topology>
    </subcellularLocation>
</comment>
<dbReference type="InterPro" id="IPR001036">
    <property type="entry name" value="Acrflvin-R"/>
</dbReference>
<dbReference type="PANTHER" id="PTHR32063">
    <property type="match status" value="1"/>
</dbReference>
<gene>
    <name evidence="11" type="ORF">GA0116948_104245</name>
</gene>
<evidence type="ECO:0000313" key="12">
    <source>
        <dbReference type="Proteomes" id="UP000242818"/>
    </source>
</evidence>
<dbReference type="GO" id="GO:0015562">
    <property type="term" value="F:efflux transmembrane transporter activity"/>
    <property type="evidence" value="ECO:0007669"/>
    <property type="project" value="InterPro"/>
</dbReference>
<dbReference type="NCBIfam" id="NF000282">
    <property type="entry name" value="RND_permease_1"/>
    <property type="match status" value="1"/>
</dbReference>
<dbReference type="Proteomes" id="UP000242818">
    <property type="component" value="Unassembled WGS sequence"/>
</dbReference>
<dbReference type="RefSeq" id="WP_089710950.1">
    <property type="nucleotide sequence ID" value="NZ_FMAR01000004.1"/>
</dbReference>
<keyword evidence="6 9" id="KW-0812">Transmembrane</keyword>
<dbReference type="OrthoDB" id="9758234at2"/>
<keyword evidence="12" id="KW-1185">Reference proteome</keyword>
<feature type="transmembrane region" description="Helical" evidence="9">
    <location>
        <begin position="930"/>
        <end position="951"/>
    </location>
</feature>
<dbReference type="Gene3D" id="3.30.70.1440">
    <property type="entry name" value="Multidrug efflux transporter AcrB pore domain"/>
    <property type="match status" value="1"/>
</dbReference>
<organism evidence="11 12">
    <name type="scientific">Chitinophaga costaii</name>
    <dbReference type="NCBI Taxonomy" id="1335309"/>
    <lineage>
        <taxon>Bacteria</taxon>
        <taxon>Pseudomonadati</taxon>
        <taxon>Bacteroidota</taxon>
        <taxon>Chitinophagia</taxon>
        <taxon>Chitinophagales</taxon>
        <taxon>Chitinophagaceae</taxon>
        <taxon>Chitinophaga</taxon>
    </lineage>
</organism>
<protein>
    <submittedName>
        <fullName evidence="11">Hydrophobic/amphiphilic exporter-1, HAE1 family</fullName>
    </submittedName>
</protein>
<dbReference type="FunFam" id="1.20.1640.10:FF:000001">
    <property type="entry name" value="Efflux pump membrane transporter"/>
    <property type="match status" value="1"/>
</dbReference>
<keyword evidence="4" id="KW-1003">Cell membrane</keyword>
<feature type="transmembrane region" description="Helical" evidence="9">
    <location>
        <begin position="902"/>
        <end position="924"/>
    </location>
</feature>
<feature type="transmembrane region" description="Helical" evidence="9">
    <location>
        <begin position="396"/>
        <end position="419"/>
    </location>
</feature>
<evidence type="ECO:0000256" key="7">
    <source>
        <dbReference type="ARBA" id="ARBA00022989"/>
    </source>
</evidence>
<feature type="domain" description="SSD" evidence="10">
    <location>
        <begin position="371"/>
        <end position="497"/>
    </location>
</feature>
<evidence type="ECO:0000256" key="9">
    <source>
        <dbReference type="SAM" id="Phobius"/>
    </source>
</evidence>
<feature type="transmembrane region" description="Helical" evidence="9">
    <location>
        <begin position="536"/>
        <end position="558"/>
    </location>
</feature>
<dbReference type="Pfam" id="PF00873">
    <property type="entry name" value="ACR_tran"/>
    <property type="match status" value="1"/>
</dbReference>
<dbReference type="SUPFAM" id="SSF82866">
    <property type="entry name" value="Multidrug efflux transporter AcrB transmembrane domain"/>
    <property type="match status" value="2"/>
</dbReference>
<accession>A0A1C4CQQ6</accession>
<dbReference type="InterPro" id="IPR000731">
    <property type="entry name" value="SSD"/>
</dbReference>
<reference evidence="11 12" key="1">
    <citation type="submission" date="2016-08" db="EMBL/GenBank/DDBJ databases">
        <authorList>
            <person name="Seilhamer J.J."/>
        </authorList>
    </citation>
    <scope>NUCLEOTIDE SEQUENCE [LARGE SCALE GENOMIC DNA]</scope>
    <source>
        <strain evidence="11 12">A37T2</strain>
    </source>
</reference>
<feature type="transmembrane region" description="Helical" evidence="9">
    <location>
        <begin position="472"/>
        <end position="499"/>
    </location>
</feature>
<name>A0A1C4CQQ6_9BACT</name>
<feature type="transmembrane region" description="Helical" evidence="9">
    <location>
        <begin position="1008"/>
        <end position="1033"/>
    </location>
</feature>
<dbReference type="EMBL" id="FMAR01000004">
    <property type="protein sequence ID" value="SCC21381.1"/>
    <property type="molecule type" value="Genomic_DNA"/>
</dbReference>
<dbReference type="Gene3D" id="3.30.70.1430">
    <property type="entry name" value="Multidrug efflux transporter AcrB pore domain"/>
    <property type="match status" value="2"/>
</dbReference>
<dbReference type="SUPFAM" id="SSF82714">
    <property type="entry name" value="Multidrug efflux transporter AcrB TolC docking domain, DN and DC subdomains"/>
    <property type="match status" value="2"/>
</dbReference>
<dbReference type="PANTHER" id="PTHR32063:SF11">
    <property type="entry name" value="CATION OR DRUG EFFLUX SYSTEM PROTEIN"/>
    <property type="match status" value="1"/>
</dbReference>
<dbReference type="AlphaFoldDB" id="A0A1C4CQQ6"/>
<keyword evidence="8 9" id="KW-0472">Membrane</keyword>
<comment type="similarity">
    <text evidence="2">Belongs to the resistance-nodulation-cell division (RND) (TC 2.A.6) family.</text>
</comment>
<dbReference type="NCBIfam" id="TIGR00915">
    <property type="entry name" value="2A0602"/>
    <property type="match status" value="1"/>
</dbReference>
<dbReference type="InterPro" id="IPR004764">
    <property type="entry name" value="MdtF-like"/>
</dbReference>
<sequence length="1062" mass="115334">MIADTFIRRPVTAIVISVVLVLVGLLAMMNLPIGQYPEISPPTVQVTGTYTGADAQTVEQTTATPVEVQINGTPGMTYMTSNSTSAGAMSLTVNFEVGTDINIAALDVQNRVGIATPTLPQEVQRLGLTVRKRNPSILMLVALYSPKGSHNITFLDNYANIYLKDALLRANGVGDIFTRADDFSMRIWLNPSKLAEMGVTSDDIRAAITEQNQQIASGSVGSPPQQMGQTFEYSIIVKGRLVTPEEFGNIIIKTRPSDGAVVYMKDVARVELGKFNYAGNSFVDGKRASYLLVYQAPGSNAISTADAVVATMEQLKKVFPQDVDYVVPFEAVTVVRVSIHEVVETLVVALILVIVVVFLFLQSWRATLIPVLAIPVSIIATFIFFFPLGFTINTLTLFGFVLAIGIVVDDAIVVVEAVQHNMDHEGMSPKDATHRAMEEISGPVVAIALILCAVFVPVGFIPGIVGRLYQQFAITIAISVLISAFVALSLTPALCTLLLKPMNLSGESRGLNKFFFKFNIWFGHLTSRYSLGVKKVLRRSSVALVMLVLIIVAAILLFRNKATGFIPTEDDGRIIITYDMPESSATERTVQELREIMRTLDSVPEIRHYAALGGLNAINFATKSNSATIFCQLKPWDERKEKSQQIFALVASLQAKLSRFKEANVVVIPPPAIPGLGNTGGYSFELEQKGGSGDIKQFETVLRNFITAASARKELARPFTFFTARTPGYSLEIDREKAKKLGVKISDIASALQTYMGSVYINDFTIYGRNFRVLAQADSSFRGSISDLGKYYVRNNAGSMVPLSTLTSYKVIESAPVISHYNLFRSAEINGNAAPGYSSGDAIAALQDVAAKTLPDGYGYEFSGLSREEILSGSKTIYIFALSIVFVFLFLAALYESWSVPFSVLLAVPLGVFGAILALTLAGPTITNNVYAQIGLITLIGLAAKNAILIVEFAKERVDRGMDVVTATVEAAKLRLRPIIMTSLAFLLGVLPLAFASGAGAFSRRTMGITVLGGMLAATFLAIFMVPVLYMSITKWAYGKEKLEKMKEKYNSVPDHDVQGHV</sequence>
<feature type="transmembrane region" description="Helical" evidence="9">
    <location>
        <begin position="12"/>
        <end position="33"/>
    </location>
</feature>
<evidence type="ECO:0000256" key="6">
    <source>
        <dbReference type="ARBA" id="ARBA00022692"/>
    </source>
</evidence>